<feature type="domain" description="Transposase MuDR plant" evidence="2">
    <location>
        <begin position="280"/>
        <end position="340"/>
    </location>
</feature>
<feature type="domain" description="MULE transposase" evidence="3">
    <location>
        <begin position="773"/>
        <end position="869"/>
    </location>
</feature>
<feature type="domain" description="Tf2-1-like SH3-like" evidence="4">
    <location>
        <begin position="628"/>
        <end position="692"/>
    </location>
</feature>
<dbReference type="Pfam" id="PF24626">
    <property type="entry name" value="SH3_Tf2-1"/>
    <property type="match status" value="1"/>
</dbReference>
<dbReference type="SUPFAM" id="SSF53098">
    <property type="entry name" value="Ribonuclease H-like"/>
    <property type="match status" value="1"/>
</dbReference>
<dbReference type="Pfam" id="PF10551">
    <property type="entry name" value="MULE"/>
    <property type="match status" value="1"/>
</dbReference>
<accession>A0AAQ3T2Y6</accession>
<evidence type="ECO:0000313" key="6">
    <source>
        <dbReference type="Proteomes" id="UP001341281"/>
    </source>
</evidence>
<evidence type="ECO:0000259" key="3">
    <source>
        <dbReference type="Pfam" id="PF10551"/>
    </source>
</evidence>
<organism evidence="5 6">
    <name type="scientific">Paspalum notatum var. saurae</name>
    <dbReference type="NCBI Taxonomy" id="547442"/>
    <lineage>
        <taxon>Eukaryota</taxon>
        <taxon>Viridiplantae</taxon>
        <taxon>Streptophyta</taxon>
        <taxon>Embryophyta</taxon>
        <taxon>Tracheophyta</taxon>
        <taxon>Spermatophyta</taxon>
        <taxon>Magnoliopsida</taxon>
        <taxon>Liliopsida</taxon>
        <taxon>Poales</taxon>
        <taxon>Poaceae</taxon>
        <taxon>PACMAD clade</taxon>
        <taxon>Panicoideae</taxon>
        <taxon>Andropogonodae</taxon>
        <taxon>Paspaleae</taxon>
        <taxon>Paspalinae</taxon>
        <taxon>Paspalum</taxon>
    </lineage>
</organism>
<feature type="region of interest" description="Disordered" evidence="1">
    <location>
        <begin position="173"/>
        <end position="215"/>
    </location>
</feature>
<dbReference type="PANTHER" id="PTHR31973:SF187">
    <property type="entry name" value="MUTATOR TRANSPOSASE MUDRA PROTEIN"/>
    <property type="match status" value="1"/>
</dbReference>
<protein>
    <submittedName>
        <fullName evidence="5">Uncharacterized protein</fullName>
    </submittedName>
</protein>
<gene>
    <name evidence="5" type="ORF">U9M48_013885</name>
</gene>
<dbReference type="InterPro" id="IPR012337">
    <property type="entry name" value="RNaseH-like_sf"/>
</dbReference>
<dbReference type="AlphaFoldDB" id="A0AAQ3T2Y6"/>
<dbReference type="EMBL" id="CP144747">
    <property type="protein sequence ID" value="WVZ64352.1"/>
    <property type="molecule type" value="Genomic_DNA"/>
</dbReference>
<dbReference type="InterPro" id="IPR036397">
    <property type="entry name" value="RNaseH_sf"/>
</dbReference>
<dbReference type="InterPro" id="IPR018289">
    <property type="entry name" value="MULE_transposase_dom"/>
</dbReference>
<feature type="compositionally biased region" description="Basic and acidic residues" evidence="1">
    <location>
        <begin position="1105"/>
        <end position="1115"/>
    </location>
</feature>
<dbReference type="Gene3D" id="3.30.420.10">
    <property type="entry name" value="Ribonuclease H-like superfamily/Ribonuclease H"/>
    <property type="match status" value="1"/>
</dbReference>
<feature type="compositionally biased region" description="Basic and acidic residues" evidence="1">
    <location>
        <begin position="1157"/>
        <end position="1168"/>
    </location>
</feature>
<dbReference type="SUPFAM" id="SSF54160">
    <property type="entry name" value="Chromo domain-like"/>
    <property type="match status" value="1"/>
</dbReference>
<dbReference type="Pfam" id="PF03108">
    <property type="entry name" value="DBD_Tnp_Mut"/>
    <property type="match status" value="1"/>
</dbReference>
<keyword evidence="6" id="KW-1185">Reference proteome</keyword>
<dbReference type="Proteomes" id="UP001341281">
    <property type="component" value="Chromosome 03"/>
</dbReference>
<name>A0AAQ3T2Y6_PASNO</name>
<dbReference type="InterPro" id="IPR016197">
    <property type="entry name" value="Chromo-like_dom_sf"/>
</dbReference>
<sequence>MIRRKISMDYLKYLAIRFYFGGEFVNLNGHLQYVGGRTATSYVEVDKLSFPEIKGHLADHSTESNIQRLHWLIPEKELSSGLMLLIDDSSCAAMYQHLTNGAIADIYVEDVGMETSGGGEVRQSIADGELEKLGSQLQGEEFGSPVQKMMEKDKDCRSFTGFYSPAKSVGVIEEQLDQNESNTDDVKSGGEGDLESDTSDEEYMVPPDEDSSAEDEEELEIVERNTGALVPETPNFEDPGSPYYDSSEDYSYEEDSDGEIQRWKSLENRYDSKATVPLFSLGMVFRDSRQFKKALVKYRLKTHRHIVFVKDEKNKVRANCSWAGCKWLIYGSKTSISEWFKVVTFVDEHSCPPRKDNKLVTSSRIAKHYYPEIKDNPTWKVQLIKRAVLKDFLADIPIAKCKIGKQLVLKAALDSMKGEYTRVYDYQLELMRSNPGSTVVVCLNPKFEDKVFERFYVCFDACKKGFMAGCRRDVIPLIIKLFCQAGQGGPPENAGFTTATTNPNMEMGENKDPRFVSRFWKSLHKALGTKLSFSTAYHPQTDGQSERFAYNNSYQSSIKMAPYEALYGRRCRSPICWGETGERKMIGPDLVQQAEEKIQIIRSHLKSAQDRQKKQDDVRRRKLEFQVGDFVFLKVSPKKGTRRFGLRGKLSPRYVGPFQVVERVGPVAYRLNLPSDLSGVHNVFHVSLLRKCLREPTERAEIPLIELQPDLSYEEYPTKILDTKDRVMRQRTIRFLKVQWSNHTEEEATWEKEEDLYKSFPYLALVWGVTRAIGLDGCWFKGANNGELLCAIGRDANNQMYPIAWAAVATETYDSWYWFIGLLQKDLNINNGGEGWVVISDQQKGLLKAVTELAPNAEHRMCARHIYANWRKKHTDKELQKKWWGCAKASCRTLFNLRRALLAQETPEGARDMMKTSPEHWSRAFFKLGSNCDSVDNNLCETFNNSIMESRFLPVISMNEAIRRKIMVRIQENRAKAEKWTGTICSNIFRKLKINIERSRNCYVLWNGKDGFEVTEKKDKKYNVNLEQRVCTCTGNLLVYLAVMPLVASTRRQGNWMITLPLASLLVYMKTYDHVLQPVQGADNWPISDIPRPRPPAYVKMPGRPKTERTREQGEAPKGIKLSKIGIKMSCCAKKTTHNARTCPKNPEAGKKKNAHITRDARKEKREATAAANQPFTSKKGKGPTTTSKKRKVKEPLLACLSLHVGADLVIGEH</sequence>
<feature type="compositionally biased region" description="Acidic residues" evidence="1">
    <location>
        <begin position="192"/>
        <end position="215"/>
    </location>
</feature>
<feature type="region of interest" description="Disordered" evidence="1">
    <location>
        <begin position="1087"/>
        <end position="1119"/>
    </location>
</feature>
<feature type="region of interest" description="Disordered" evidence="1">
    <location>
        <begin position="228"/>
        <end position="251"/>
    </location>
</feature>
<dbReference type="PANTHER" id="PTHR31973">
    <property type="entry name" value="POLYPROTEIN, PUTATIVE-RELATED"/>
    <property type="match status" value="1"/>
</dbReference>
<proteinExistence type="predicted"/>
<evidence type="ECO:0000259" key="2">
    <source>
        <dbReference type="Pfam" id="PF03108"/>
    </source>
</evidence>
<dbReference type="GO" id="GO:0003676">
    <property type="term" value="F:nucleic acid binding"/>
    <property type="evidence" value="ECO:0007669"/>
    <property type="project" value="InterPro"/>
</dbReference>
<dbReference type="InterPro" id="IPR004332">
    <property type="entry name" value="Transposase_MuDR"/>
</dbReference>
<feature type="region of interest" description="Disordered" evidence="1">
    <location>
        <begin position="1138"/>
        <end position="1194"/>
    </location>
</feature>
<dbReference type="InterPro" id="IPR056924">
    <property type="entry name" value="SH3_Tf2-1"/>
</dbReference>
<evidence type="ECO:0000256" key="1">
    <source>
        <dbReference type="SAM" id="MobiDB-lite"/>
    </source>
</evidence>
<evidence type="ECO:0000313" key="5">
    <source>
        <dbReference type="EMBL" id="WVZ64352.1"/>
    </source>
</evidence>
<reference evidence="5 6" key="1">
    <citation type="submission" date="2024-02" db="EMBL/GenBank/DDBJ databases">
        <title>High-quality chromosome-scale genome assembly of Pensacola bahiagrass (Paspalum notatum Flugge var. saurae).</title>
        <authorList>
            <person name="Vega J.M."/>
            <person name="Podio M."/>
            <person name="Orjuela J."/>
            <person name="Siena L.A."/>
            <person name="Pessino S.C."/>
            <person name="Combes M.C."/>
            <person name="Mariac C."/>
            <person name="Albertini E."/>
            <person name="Pupilli F."/>
            <person name="Ortiz J.P.A."/>
            <person name="Leblanc O."/>
        </authorList>
    </citation>
    <scope>NUCLEOTIDE SEQUENCE [LARGE SCALE GENOMIC DNA]</scope>
    <source>
        <strain evidence="5">R1</strain>
        <tissue evidence="5">Leaf</tissue>
    </source>
</reference>
<evidence type="ECO:0000259" key="4">
    <source>
        <dbReference type="Pfam" id="PF24626"/>
    </source>
</evidence>